<proteinExistence type="inferred from homology"/>
<feature type="domain" description="HTH myb-type" evidence="10">
    <location>
        <begin position="52"/>
        <end position="101"/>
    </location>
</feature>
<dbReference type="EMBL" id="SBIQ01000453">
    <property type="protein sequence ID" value="KAF7677252.1"/>
    <property type="molecule type" value="Genomic_DNA"/>
</dbReference>
<evidence type="ECO:0000259" key="8">
    <source>
        <dbReference type="PROSITE" id="PS50090"/>
    </source>
</evidence>
<evidence type="ECO:0000256" key="3">
    <source>
        <dbReference type="ARBA" id="ARBA00022728"/>
    </source>
</evidence>
<feature type="domain" description="Myb-like" evidence="8">
    <location>
        <begin position="1"/>
        <end position="47"/>
    </location>
</feature>
<keyword evidence="12" id="KW-1185">Reference proteome</keyword>
<dbReference type="Proteomes" id="UP001516464">
    <property type="component" value="Unassembled WGS sequence"/>
</dbReference>
<evidence type="ECO:0000259" key="9">
    <source>
        <dbReference type="PROSITE" id="PS51293"/>
    </source>
</evidence>
<evidence type="ECO:0000256" key="2">
    <source>
        <dbReference type="ARBA" id="ARBA00022664"/>
    </source>
</evidence>
<comment type="similarity">
    <text evidence="1">Belongs to the CEF1 family.</text>
</comment>
<keyword evidence="2" id="KW-0507">mRNA processing</keyword>
<evidence type="ECO:0000259" key="10">
    <source>
        <dbReference type="PROSITE" id="PS51294"/>
    </source>
</evidence>
<dbReference type="SUPFAM" id="SSF46689">
    <property type="entry name" value="Homeodomain-like"/>
    <property type="match status" value="1"/>
</dbReference>
<feature type="domain" description="Myb-like" evidence="8">
    <location>
        <begin position="48"/>
        <end position="97"/>
    </location>
</feature>
<dbReference type="Pfam" id="PF13921">
    <property type="entry name" value="Myb_DNA-bind_6"/>
    <property type="match status" value="1"/>
</dbReference>
<dbReference type="SMART" id="SM00717">
    <property type="entry name" value="SANT"/>
    <property type="match status" value="2"/>
</dbReference>
<dbReference type="Gene3D" id="1.10.10.60">
    <property type="entry name" value="Homeodomain-like"/>
    <property type="match status" value="2"/>
</dbReference>
<reference evidence="11 12" key="1">
    <citation type="submission" date="2019-01" db="EMBL/GenBank/DDBJ databases">
        <title>Genomes sequencing and comparative genomics of infectious freshwater microsporidia, Cucumispora dikerogammari and Thelohania contejeani.</title>
        <authorList>
            <person name="Cormier A."/>
            <person name="Giraud I."/>
            <person name="Wattier R."/>
            <person name="Teixeira M."/>
            <person name="Grandjean F."/>
            <person name="Rigaud T."/>
            <person name="Cordaux R."/>
        </authorList>
    </citation>
    <scope>NUCLEOTIDE SEQUENCE [LARGE SCALE GENOMIC DNA]</scope>
    <source>
        <strain evidence="11">T1</strain>
        <tissue evidence="11">Spores</tissue>
    </source>
</reference>
<evidence type="ECO:0000256" key="1">
    <source>
        <dbReference type="ARBA" id="ARBA00010506"/>
    </source>
</evidence>
<name>A0ABQ7HVE1_9MICR</name>
<organism evidence="11 12">
    <name type="scientific">Astathelohania contejeani</name>
    <dbReference type="NCBI Taxonomy" id="164912"/>
    <lineage>
        <taxon>Eukaryota</taxon>
        <taxon>Fungi</taxon>
        <taxon>Fungi incertae sedis</taxon>
        <taxon>Microsporidia</taxon>
        <taxon>Astathelohaniidae</taxon>
        <taxon>Astathelohania</taxon>
    </lineage>
</organism>
<dbReference type="CDD" id="cd00167">
    <property type="entry name" value="SANT"/>
    <property type="match status" value="1"/>
</dbReference>
<protein>
    <submittedName>
        <fullName evidence="11">Pre-mRNA-splicing factor cef-1</fullName>
    </submittedName>
</protein>
<comment type="caution">
    <text evidence="11">The sequence shown here is derived from an EMBL/GenBank/DDBJ whole genome shotgun (WGS) entry which is preliminary data.</text>
</comment>
<dbReference type="PROSITE" id="PS51294">
    <property type="entry name" value="HTH_MYB"/>
    <property type="match status" value="2"/>
</dbReference>
<dbReference type="InterPro" id="IPR001005">
    <property type="entry name" value="SANT/Myb"/>
</dbReference>
<evidence type="ECO:0000256" key="6">
    <source>
        <dbReference type="ARBA" id="ARBA00023187"/>
    </source>
</evidence>
<sequence>MSIWTATDDELLKAGIMKYGPNQWSKVSSLLPHKTPSQCKARWQNWLHPTINRDAWTAAEDAALLQACEVLPSQWNSIATLVGRTAQQCHMRLSELQGISAPLYTHTEFMPSKEDTAPDTDLIAITRARLANTKSRKKLRQERKAQHREEILINAQQRREKLKEMGLPAGKYKEKECKFTKIEIKPKPVVYDTLNENNKCEVKIEKLFKSKKSKKIKLEAENKEEFILPPPKS</sequence>
<keyword evidence="5" id="KW-0238">DNA-binding</keyword>
<evidence type="ECO:0000256" key="7">
    <source>
        <dbReference type="ARBA" id="ARBA00023242"/>
    </source>
</evidence>
<feature type="domain" description="HTH myb-type" evidence="10">
    <location>
        <begin position="1"/>
        <end position="51"/>
    </location>
</feature>
<keyword evidence="3" id="KW-0747">Spliceosome</keyword>
<evidence type="ECO:0000256" key="5">
    <source>
        <dbReference type="ARBA" id="ARBA00023125"/>
    </source>
</evidence>
<evidence type="ECO:0000313" key="12">
    <source>
        <dbReference type="Proteomes" id="UP001516464"/>
    </source>
</evidence>
<evidence type="ECO:0000256" key="4">
    <source>
        <dbReference type="ARBA" id="ARBA00022737"/>
    </source>
</evidence>
<keyword evidence="4" id="KW-0677">Repeat</keyword>
<dbReference type="PANTHER" id="PTHR45885:SF1">
    <property type="entry name" value="CELL DIVISION CYCLE 5-LIKE PROTEIN"/>
    <property type="match status" value="1"/>
</dbReference>
<dbReference type="InterPro" id="IPR009057">
    <property type="entry name" value="Homeodomain-like_sf"/>
</dbReference>
<gene>
    <name evidence="11" type="primary">cef-1</name>
    <name evidence="11" type="ORF">TCON_2661</name>
</gene>
<feature type="domain" description="SANT" evidence="9">
    <location>
        <begin position="1"/>
        <end position="41"/>
    </location>
</feature>
<keyword evidence="6" id="KW-0508">mRNA splicing</keyword>
<dbReference type="InterPro" id="IPR017930">
    <property type="entry name" value="Myb_dom"/>
</dbReference>
<dbReference type="PANTHER" id="PTHR45885">
    <property type="entry name" value="CELL DIVISION CYCLE 5-LIKE PROTEIN"/>
    <property type="match status" value="1"/>
</dbReference>
<dbReference type="PROSITE" id="PS51293">
    <property type="entry name" value="SANT"/>
    <property type="match status" value="1"/>
</dbReference>
<accession>A0ABQ7HVE1</accession>
<evidence type="ECO:0000313" key="11">
    <source>
        <dbReference type="EMBL" id="KAF7677252.1"/>
    </source>
</evidence>
<dbReference type="PROSITE" id="PS50090">
    <property type="entry name" value="MYB_LIKE"/>
    <property type="match status" value="2"/>
</dbReference>
<keyword evidence="7" id="KW-0539">Nucleus</keyword>
<dbReference type="InterPro" id="IPR047242">
    <property type="entry name" value="CDC5L/Cef1"/>
</dbReference>
<dbReference type="InterPro" id="IPR017884">
    <property type="entry name" value="SANT_dom"/>
</dbReference>